<gene>
    <name evidence="1" type="ORF">X802_00445</name>
</gene>
<proteinExistence type="predicted"/>
<evidence type="ECO:0000313" key="1">
    <source>
        <dbReference type="EMBL" id="AJC70832.1"/>
    </source>
</evidence>
<dbReference type="EMBL" id="CP007140">
    <property type="protein sequence ID" value="AJC70832.1"/>
    <property type="molecule type" value="Genomic_DNA"/>
</dbReference>
<sequence>MEEELDVREVLATGKGLDELIVRASYDREILDEVIKYLDDDLWIVQKNALIVIMNVIEEYEELIDPLVRKLLVMVRKSEAVPLTLEIARTIGLISKIKPELIQGMVPVILANYRIGDPKIRINMAYIIEEIMRNNPRLLGNIVREIASMLTSPDEMDRLVALNFISALADNHTRYVTPFLPRLLSLLYDRNEIVRVSVVETLTGLALKNPKFRKIIKAKLQELDDRSEIVMEKVREGLTKIALAESEEGGEAADQASTPP</sequence>
<dbReference type="STRING" id="1432656.X802_00445"/>
<protein>
    <submittedName>
        <fullName evidence="1">Uncharacterized protein</fullName>
    </submittedName>
</protein>
<reference evidence="1 2" key="1">
    <citation type="submission" date="2014-01" db="EMBL/GenBank/DDBJ databases">
        <title>Genome sequencing of Thermococcus guaymasensis.</title>
        <authorList>
            <person name="Zhang X."/>
            <person name="Alvare G."/>
            <person name="Fristensky B."/>
            <person name="Chen L."/>
            <person name="Suen T."/>
            <person name="Chen Q."/>
            <person name="Ma K."/>
        </authorList>
    </citation>
    <scope>NUCLEOTIDE SEQUENCE [LARGE SCALE GENOMIC DNA]</scope>
    <source>
        <strain evidence="1 2">DSM 11113</strain>
    </source>
</reference>
<keyword evidence="2" id="KW-1185">Reference proteome</keyword>
<dbReference type="InterPro" id="IPR011989">
    <property type="entry name" value="ARM-like"/>
</dbReference>
<name>A0A0X1KHV5_9EURY</name>
<dbReference type="InterPro" id="IPR016024">
    <property type="entry name" value="ARM-type_fold"/>
</dbReference>
<dbReference type="KEGG" id="tgy:X802_00445"/>
<dbReference type="SUPFAM" id="SSF48371">
    <property type="entry name" value="ARM repeat"/>
    <property type="match status" value="1"/>
</dbReference>
<accession>A0A0X1KHV5</accession>
<organism evidence="1 2">
    <name type="scientific">Thermococcus guaymasensis DSM 11113</name>
    <dbReference type="NCBI Taxonomy" id="1432656"/>
    <lineage>
        <taxon>Archaea</taxon>
        <taxon>Methanobacteriati</taxon>
        <taxon>Methanobacteriota</taxon>
        <taxon>Thermococci</taxon>
        <taxon>Thermococcales</taxon>
        <taxon>Thermococcaceae</taxon>
        <taxon>Thermococcus</taxon>
    </lineage>
</organism>
<dbReference type="Gene3D" id="1.25.10.10">
    <property type="entry name" value="Leucine-rich Repeat Variant"/>
    <property type="match status" value="1"/>
</dbReference>
<dbReference type="AlphaFoldDB" id="A0A0X1KHV5"/>
<dbReference type="PATRIC" id="fig|1432656.3.peg.86"/>
<dbReference type="OrthoDB" id="85641at2157"/>
<evidence type="ECO:0000313" key="2">
    <source>
        <dbReference type="Proteomes" id="UP000062043"/>
    </source>
</evidence>
<dbReference type="InterPro" id="IPR040914">
    <property type="entry name" value="PH0542"/>
</dbReference>
<dbReference type="Proteomes" id="UP000062043">
    <property type="component" value="Chromosome"/>
</dbReference>
<dbReference type="RefSeq" id="WP_062370030.1">
    <property type="nucleotide sequence ID" value="NZ_CP007140.1"/>
</dbReference>
<dbReference type="Pfam" id="PF18817">
    <property type="entry name" value="HEAT_UF"/>
    <property type="match status" value="1"/>
</dbReference>
<dbReference type="GeneID" id="27134133"/>